<organism evidence="3 4">
    <name type="scientific">Paracidovorax wautersii</name>
    <dbReference type="NCBI Taxonomy" id="1177982"/>
    <lineage>
        <taxon>Bacteria</taxon>
        <taxon>Pseudomonadati</taxon>
        <taxon>Pseudomonadota</taxon>
        <taxon>Betaproteobacteria</taxon>
        <taxon>Burkholderiales</taxon>
        <taxon>Comamonadaceae</taxon>
        <taxon>Paracidovorax</taxon>
    </lineage>
</organism>
<evidence type="ECO:0000256" key="1">
    <source>
        <dbReference type="ARBA" id="ARBA00007689"/>
    </source>
</evidence>
<dbReference type="InterPro" id="IPR011008">
    <property type="entry name" value="Dimeric_a/b-barrel"/>
</dbReference>
<dbReference type="EMBL" id="WNDQ01000029">
    <property type="protein sequence ID" value="KAF1020867.1"/>
    <property type="molecule type" value="Genomic_DNA"/>
</dbReference>
<evidence type="ECO:0000313" key="4">
    <source>
        <dbReference type="Proteomes" id="UP000461670"/>
    </source>
</evidence>
<feature type="domain" description="YCII-related" evidence="2">
    <location>
        <begin position="5"/>
        <end position="82"/>
    </location>
</feature>
<dbReference type="InterPro" id="IPR005545">
    <property type="entry name" value="YCII"/>
</dbReference>
<accession>A0A7V8FNG1</accession>
<dbReference type="PANTHER" id="PTHR37828:SF1">
    <property type="entry name" value="YCII-RELATED DOMAIN-CONTAINING PROTEIN"/>
    <property type="match status" value="1"/>
</dbReference>
<dbReference type="AlphaFoldDB" id="A0A7V8FNG1"/>
<sequence length="107" mass="11706">MIYILTLKYIRPPEEVRAHIDTHRHWLAQHIQAGRILAAGPLEDRSGGLVIATCSNRAELDGMIAEDTFVVHQVAEVSVQSFEPTIRAPALPQQWAMSAAVVAAPAL</sequence>
<dbReference type="Proteomes" id="UP000461670">
    <property type="component" value="Unassembled WGS sequence"/>
</dbReference>
<evidence type="ECO:0000259" key="2">
    <source>
        <dbReference type="Pfam" id="PF03795"/>
    </source>
</evidence>
<comment type="caution">
    <text evidence="3">The sequence shown here is derived from an EMBL/GenBank/DDBJ whole genome shotgun (WGS) entry which is preliminary data.</text>
</comment>
<dbReference type="Pfam" id="PF03795">
    <property type="entry name" value="YCII"/>
    <property type="match status" value="1"/>
</dbReference>
<dbReference type="SUPFAM" id="SSF54909">
    <property type="entry name" value="Dimeric alpha+beta barrel"/>
    <property type="match status" value="1"/>
</dbReference>
<protein>
    <recommendedName>
        <fullName evidence="2">YCII-related domain-containing protein</fullName>
    </recommendedName>
</protein>
<name>A0A7V8FNG1_9BURK</name>
<comment type="similarity">
    <text evidence="1">Belongs to the YciI family.</text>
</comment>
<reference evidence="4" key="1">
    <citation type="journal article" date="2020" name="MBio">
        <title>Horizontal gene transfer to a defensive symbiont with a reduced genome amongst a multipartite beetle microbiome.</title>
        <authorList>
            <person name="Waterworth S.C."/>
            <person name="Florez L.V."/>
            <person name="Rees E.R."/>
            <person name="Hertweck C."/>
            <person name="Kaltenpoth M."/>
            <person name="Kwan J.C."/>
        </authorList>
    </citation>
    <scope>NUCLEOTIDE SEQUENCE [LARGE SCALE GENOMIC DNA]</scope>
</reference>
<dbReference type="PANTHER" id="PTHR37828">
    <property type="entry name" value="GSR2449 PROTEIN"/>
    <property type="match status" value="1"/>
</dbReference>
<gene>
    <name evidence="3" type="ORF">GAK30_02255</name>
</gene>
<dbReference type="Gene3D" id="3.30.70.1060">
    <property type="entry name" value="Dimeric alpha+beta barrel"/>
    <property type="match status" value="1"/>
</dbReference>
<proteinExistence type="inferred from homology"/>
<evidence type="ECO:0000313" key="3">
    <source>
        <dbReference type="EMBL" id="KAF1020867.1"/>
    </source>
</evidence>